<dbReference type="STRING" id="512763.DC20_14980"/>
<dbReference type="PATRIC" id="fig|512763.3.peg.3297"/>
<name>A0A0P0CXC5_9BACT</name>
<organism evidence="2 3">
    <name type="scientific">Rufibacter tibetensis</name>
    <dbReference type="NCBI Taxonomy" id="512763"/>
    <lineage>
        <taxon>Bacteria</taxon>
        <taxon>Pseudomonadati</taxon>
        <taxon>Bacteroidota</taxon>
        <taxon>Cytophagia</taxon>
        <taxon>Cytophagales</taxon>
        <taxon>Hymenobacteraceae</taxon>
        <taxon>Rufibacter</taxon>
    </lineage>
</organism>
<dbReference type="SUPFAM" id="SSF52540">
    <property type="entry name" value="P-loop containing nucleoside triphosphate hydrolases"/>
    <property type="match status" value="1"/>
</dbReference>
<gene>
    <name evidence="2" type="ORF">DC20_14980</name>
</gene>
<dbReference type="InterPro" id="IPR050747">
    <property type="entry name" value="Mitochondrial_chaperone_BCS1"/>
</dbReference>
<dbReference type="GO" id="GO:0005524">
    <property type="term" value="F:ATP binding"/>
    <property type="evidence" value="ECO:0007669"/>
    <property type="project" value="InterPro"/>
</dbReference>
<dbReference type="InterPro" id="IPR027417">
    <property type="entry name" value="P-loop_NTPase"/>
</dbReference>
<dbReference type="Pfam" id="PF00004">
    <property type="entry name" value="AAA"/>
    <property type="match status" value="1"/>
</dbReference>
<evidence type="ECO:0000259" key="1">
    <source>
        <dbReference type="Pfam" id="PF00004"/>
    </source>
</evidence>
<accession>A0A0P0CXC5</accession>
<dbReference type="GO" id="GO:0016887">
    <property type="term" value="F:ATP hydrolysis activity"/>
    <property type="evidence" value="ECO:0007669"/>
    <property type="project" value="InterPro"/>
</dbReference>
<dbReference type="EMBL" id="CP012643">
    <property type="protein sequence ID" value="ALJ00042.1"/>
    <property type="molecule type" value="Genomic_DNA"/>
</dbReference>
<dbReference type="OrthoDB" id="9809379at2"/>
<protein>
    <submittedName>
        <fullName evidence="2">ATPase</fullName>
    </submittedName>
</protein>
<dbReference type="InterPro" id="IPR003959">
    <property type="entry name" value="ATPase_AAA_core"/>
</dbReference>
<evidence type="ECO:0000313" key="2">
    <source>
        <dbReference type="EMBL" id="ALJ00042.1"/>
    </source>
</evidence>
<keyword evidence="3" id="KW-1185">Reference proteome</keyword>
<dbReference type="AlphaFoldDB" id="A0A0P0CXC5"/>
<reference evidence="2 3" key="1">
    <citation type="submission" date="2015-08" db="EMBL/GenBank/DDBJ databases">
        <title>Complete genome sequence of Rufibacter tibetensis strain 1351t, a radiation-resistant bacterium from tibet plateau.</title>
        <authorList>
            <person name="Dai J."/>
        </authorList>
    </citation>
    <scope>NUCLEOTIDE SEQUENCE [LARGE SCALE GENOMIC DNA]</scope>
    <source>
        <strain evidence="2 3">1351</strain>
    </source>
</reference>
<feature type="domain" description="ATPase AAA-type core" evidence="1">
    <location>
        <begin position="190"/>
        <end position="310"/>
    </location>
</feature>
<dbReference type="Proteomes" id="UP000061382">
    <property type="component" value="Chromosome"/>
</dbReference>
<dbReference type="Gene3D" id="3.40.50.300">
    <property type="entry name" value="P-loop containing nucleotide triphosphate hydrolases"/>
    <property type="match status" value="1"/>
</dbReference>
<dbReference type="RefSeq" id="WP_062544578.1">
    <property type="nucleotide sequence ID" value="NZ_CP012643.1"/>
</dbReference>
<dbReference type="KEGG" id="rti:DC20_14980"/>
<dbReference type="PANTHER" id="PTHR23070">
    <property type="entry name" value="BCS1 AAA-TYPE ATPASE"/>
    <property type="match status" value="1"/>
</dbReference>
<sequence length="359" mass="41237">MPHLLDAFAEYADFCRMRYFILSFDKLPSSLSFNTPLKESKESMERVMAALDFQKLTLKEVFKYWNTEDDKDADSLNDYPYQYLLKSETKELVLWISLSTGGLFVDFLYDASDLDLEQEVISMNTILRENFGTNKSPTFKVLTHNSSSFNTEDVKSEFLKVNIEELYNDDFMEVNAIIERAIGQEKSGLILLHGVPGTGKTSYIKNLLSRFHENNFIFIQNEFVQDLLKPEFISFLLKNRNSILVIEDAEKVITTRENISENSVVSTILQLTDGLFSDYLNIKIICTFNTTIEKVDKALLRKGRLIATYEFKPLSVEKSNKLLETLGHSTTNTEMALADIFNFEEKAFDTTGTKKKIGF</sequence>
<proteinExistence type="predicted"/>
<evidence type="ECO:0000313" key="3">
    <source>
        <dbReference type="Proteomes" id="UP000061382"/>
    </source>
</evidence>